<keyword evidence="3" id="KW-1185">Reference proteome</keyword>
<dbReference type="Proteomes" id="UP001595637">
    <property type="component" value="Unassembled WGS sequence"/>
</dbReference>
<dbReference type="Gene3D" id="3.40.50.10540">
    <property type="entry name" value="Crotonobetainyl-coa:carnitine coa-transferase, domain 1"/>
    <property type="match status" value="1"/>
</dbReference>
<protein>
    <submittedName>
        <fullName evidence="2">CaiB/BaiF CoA transferase family protein</fullName>
    </submittedName>
</protein>
<sequence>MLPLEGITVISLEQAIAVPFATRQLADLGARVIKVERPDVGDFARGYDTTVNGMSSHFVWCNRSKESIALDLKSDEGKNVLSKLVGKADVLIQNLAPGALERMGFVPEELVEEYPELIVCNLSGYGKGGPYEQKKAYDLLVQCEAGLVSVTGTEEEPSKAGISIADIAAGMYAYTGVLTALMNRMKTGRGTVIEISMLEALGEWMGYPAYYAAYSNKEPRRTGASHSTIYPYGPFICGDGKTVFIGLQNEREWAHFCEKVLDDPGLKNDTRFNTNSLRSENREALKVLIEERFSELVSETVIERVENAKIANARLNTMKDFFDHPQLKARKRWKDVETPEGRISALVPPVTMNGFEAVMKPVPGLGEHTDIILEELGLKSETFNK</sequence>
<dbReference type="InterPro" id="IPR023606">
    <property type="entry name" value="CoA-Trfase_III_dom_1_sf"/>
</dbReference>
<dbReference type="GO" id="GO:0016740">
    <property type="term" value="F:transferase activity"/>
    <property type="evidence" value="ECO:0007669"/>
    <property type="project" value="UniProtKB-KW"/>
</dbReference>
<accession>A0ABV7N238</accession>
<evidence type="ECO:0000313" key="3">
    <source>
        <dbReference type="Proteomes" id="UP001595637"/>
    </source>
</evidence>
<dbReference type="InterPro" id="IPR050483">
    <property type="entry name" value="CoA-transferase_III_domain"/>
</dbReference>
<keyword evidence="1 2" id="KW-0808">Transferase</keyword>
<dbReference type="Gene3D" id="3.30.1540.10">
    <property type="entry name" value="formyl-coa transferase, domain 3"/>
    <property type="match status" value="1"/>
</dbReference>
<dbReference type="SUPFAM" id="SSF89796">
    <property type="entry name" value="CoA-transferase family III (CaiB/BaiF)"/>
    <property type="match status" value="1"/>
</dbReference>
<reference evidence="3" key="1">
    <citation type="journal article" date="2019" name="Int. J. Syst. Evol. Microbiol.">
        <title>The Global Catalogue of Microorganisms (GCM) 10K type strain sequencing project: providing services to taxonomists for standard genome sequencing and annotation.</title>
        <authorList>
            <consortium name="The Broad Institute Genomics Platform"/>
            <consortium name="The Broad Institute Genome Sequencing Center for Infectious Disease"/>
            <person name="Wu L."/>
            <person name="Ma J."/>
        </authorList>
    </citation>
    <scope>NUCLEOTIDE SEQUENCE [LARGE SCALE GENOMIC DNA]</scope>
    <source>
        <strain evidence="3">CCM 7756</strain>
    </source>
</reference>
<dbReference type="PANTHER" id="PTHR48207:SF3">
    <property type="entry name" value="SUCCINATE--HYDROXYMETHYLGLUTARATE COA-TRANSFERASE"/>
    <property type="match status" value="1"/>
</dbReference>
<evidence type="ECO:0000313" key="2">
    <source>
        <dbReference type="EMBL" id="MFC3387630.1"/>
    </source>
</evidence>
<name>A0ABV7N238_9STAP</name>
<dbReference type="Pfam" id="PF02515">
    <property type="entry name" value="CoA_transf_3"/>
    <property type="match status" value="1"/>
</dbReference>
<dbReference type="PANTHER" id="PTHR48207">
    <property type="entry name" value="SUCCINATE--HYDROXYMETHYLGLUTARATE COA-TRANSFERASE"/>
    <property type="match status" value="1"/>
</dbReference>
<evidence type="ECO:0000256" key="1">
    <source>
        <dbReference type="ARBA" id="ARBA00022679"/>
    </source>
</evidence>
<dbReference type="InterPro" id="IPR003673">
    <property type="entry name" value="CoA-Trfase_fam_III"/>
</dbReference>
<dbReference type="RefSeq" id="WP_380651819.1">
    <property type="nucleotide sequence ID" value="NZ_JBHRVQ010000001.1"/>
</dbReference>
<dbReference type="EMBL" id="JBHRVQ010000001">
    <property type="protein sequence ID" value="MFC3387630.1"/>
    <property type="molecule type" value="Genomic_DNA"/>
</dbReference>
<gene>
    <name evidence="2" type="ORF">ACFOEO_03320</name>
</gene>
<organism evidence="2 3">
    <name type="scientific">Salinicoccus sesuvii</name>
    <dbReference type="NCBI Taxonomy" id="868281"/>
    <lineage>
        <taxon>Bacteria</taxon>
        <taxon>Bacillati</taxon>
        <taxon>Bacillota</taxon>
        <taxon>Bacilli</taxon>
        <taxon>Bacillales</taxon>
        <taxon>Staphylococcaceae</taxon>
        <taxon>Salinicoccus</taxon>
    </lineage>
</organism>
<comment type="caution">
    <text evidence="2">The sequence shown here is derived from an EMBL/GenBank/DDBJ whole genome shotgun (WGS) entry which is preliminary data.</text>
</comment>
<dbReference type="InterPro" id="IPR044855">
    <property type="entry name" value="CoA-Trfase_III_dom3_sf"/>
</dbReference>
<proteinExistence type="predicted"/>